<sequence length="106" mass="11904">MSNIYSTTAVADSISLDDLAYNVELLRIVEDQIGRLTALKNTLRSTLKVRLGEHEIGTVNGVPVVSYTTELRVITVVKTLKERYPEQARECEDIIPVRKFRVLDAA</sequence>
<name>A0A563EK66_9PSEU</name>
<organism evidence="1 2">
    <name type="scientific">Lentzea tibetensis</name>
    <dbReference type="NCBI Taxonomy" id="2591470"/>
    <lineage>
        <taxon>Bacteria</taxon>
        <taxon>Bacillati</taxon>
        <taxon>Actinomycetota</taxon>
        <taxon>Actinomycetes</taxon>
        <taxon>Pseudonocardiales</taxon>
        <taxon>Pseudonocardiaceae</taxon>
        <taxon>Lentzea</taxon>
    </lineage>
</organism>
<dbReference type="AlphaFoldDB" id="A0A563EK66"/>
<dbReference type="RefSeq" id="WP_146357836.1">
    <property type="nucleotide sequence ID" value="NZ_VOBR01000026.1"/>
</dbReference>
<evidence type="ECO:0000313" key="1">
    <source>
        <dbReference type="EMBL" id="TWP47407.1"/>
    </source>
</evidence>
<proteinExistence type="predicted"/>
<comment type="caution">
    <text evidence="1">The sequence shown here is derived from an EMBL/GenBank/DDBJ whole genome shotgun (WGS) entry which is preliminary data.</text>
</comment>
<keyword evidence="2" id="KW-1185">Reference proteome</keyword>
<evidence type="ECO:0000313" key="2">
    <source>
        <dbReference type="Proteomes" id="UP000316639"/>
    </source>
</evidence>
<reference evidence="1 2" key="1">
    <citation type="submission" date="2019-07" db="EMBL/GenBank/DDBJ databases">
        <title>Lentzea xizangensis sp. nov., isolated from Qinghai-Tibetan Plateau Soils.</title>
        <authorList>
            <person name="Huang J."/>
        </authorList>
    </citation>
    <scope>NUCLEOTIDE SEQUENCE [LARGE SCALE GENOMIC DNA]</scope>
    <source>
        <strain evidence="1 2">FXJ1.1311</strain>
    </source>
</reference>
<dbReference type="Proteomes" id="UP000316639">
    <property type="component" value="Unassembled WGS sequence"/>
</dbReference>
<dbReference type="OrthoDB" id="3695801at2"/>
<protein>
    <submittedName>
        <fullName evidence="1">Uncharacterized protein</fullName>
    </submittedName>
</protein>
<gene>
    <name evidence="1" type="ORF">FKR81_32350</name>
</gene>
<accession>A0A563EK66</accession>
<dbReference type="EMBL" id="VOBR01000026">
    <property type="protein sequence ID" value="TWP47407.1"/>
    <property type="molecule type" value="Genomic_DNA"/>
</dbReference>